<evidence type="ECO:0000313" key="3">
    <source>
        <dbReference type="Proteomes" id="UP001651050"/>
    </source>
</evidence>
<gene>
    <name evidence="2" type="ORF">M1843_09835</name>
</gene>
<evidence type="ECO:0008006" key="4">
    <source>
        <dbReference type="Google" id="ProtNLM"/>
    </source>
</evidence>
<keyword evidence="3" id="KW-1185">Reference proteome</keyword>
<name>A0ABT0J3I1_9MICO</name>
<organism evidence="2 3">
    <name type="scientific">Isoptericola peretonis</name>
    <dbReference type="NCBI Taxonomy" id="2918523"/>
    <lineage>
        <taxon>Bacteria</taxon>
        <taxon>Bacillati</taxon>
        <taxon>Actinomycetota</taxon>
        <taxon>Actinomycetes</taxon>
        <taxon>Micrococcales</taxon>
        <taxon>Promicromonosporaceae</taxon>
        <taxon>Isoptericola</taxon>
    </lineage>
</organism>
<evidence type="ECO:0000313" key="2">
    <source>
        <dbReference type="EMBL" id="MCK9794045.1"/>
    </source>
</evidence>
<dbReference type="PROSITE" id="PS51257">
    <property type="entry name" value="PROKAR_LIPOPROTEIN"/>
    <property type="match status" value="1"/>
</dbReference>
<accession>A0ABT0J3I1</accession>
<protein>
    <recommendedName>
        <fullName evidence="4">Lipoprotein</fullName>
    </recommendedName>
</protein>
<keyword evidence="1" id="KW-0732">Signal</keyword>
<dbReference type="Proteomes" id="UP001651050">
    <property type="component" value="Unassembled WGS sequence"/>
</dbReference>
<dbReference type="EMBL" id="JALQCY010000003">
    <property type="protein sequence ID" value="MCK9794045.1"/>
    <property type="molecule type" value="Genomic_DNA"/>
</dbReference>
<feature type="signal peptide" evidence="1">
    <location>
        <begin position="1"/>
        <end position="22"/>
    </location>
</feature>
<reference evidence="2 3" key="1">
    <citation type="submission" date="2022-02" db="EMBL/GenBank/DDBJ databases">
        <title>The car tank lid bacteriome: a reservoir of bacteria with potential in bioremediation of fuel.</title>
        <authorList>
            <person name="Vidal-Verdu A."/>
            <person name="Gomez-Martinez D."/>
            <person name="Latorre-Perez A."/>
            <person name="Pereto J."/>
            <person name="Porcar M."/>
        </authorList>
    </citation>
    <scope>NUCLEOTIDE SEQUENCE [LARGE SCALE GENOMIC DNA]</scope>
    <source>
        <strain evidence="2 3">4D.3</strain>
    </source>
</reference>
<comment type="caution">
    <text evidence="2">The sequence shown here is derived from an EMBL/GenBank/DDBJ whole genome shotgun (WGS) entry which is preliminary data.</text>
</comment>
<dbReference type="RefSeq" id="WP_416343902.1">
    <property type="nucleotide sequence ID" value="NZ_JALQCY010000003.1"/>
</dbReference>
<feature type="chain" id="PRO_5045995228" description="Lipoprotein" evidence="1">
    <location>
        <begin position="23"/>
        <end position="143"/>
    </location>
</feature>
<sequence>MGHGTARHPRLALLAVTGVVLAGCGAETTDSASENTGAACEDIAAYADAVKNLAATLRPDATAEEVQAARDQAAAAHEELEDSLPDASAYRADDVGRAWDALVSEFKAVDDGASLSAAVDSLRAEAEAIVDATADVREDLDCG</sequence>
<proteinExistence type="predicted"/>
<evidence type="ECO:0000256" key="1">
    <source>
        <dbReference type="SAM" id="SignalP"/>
    </source>
</evidence>